<feature type="transmembrane region" description="Helical" evidence="1">
    <location>
        <begin position="169"/>
        <end position="187"/>
    </location>
</feature>
<evidence type="ECO:0000313" key="2">
    <source>
        <dbReference type="EMBL" id="ADL32881.1"/>
    </source>
</evidence>
<dbReference type="KEGG" id="bpb:bpr_I0131"/>
<dbReference type="RefSeq" id="WP_013279540.1">
    <property type="nucleotide sequence ID" value="NC_014387.1"/>
</dbReference>
<keyword evidence="3" id="KW-1185">Reference proteome</keyword>
<proteinExistence type="predicted"/>
<dbReference type="HOGENOM" id="CLU_1097031_0_0_9"/>
<evidence type="ECO:0000313" key="3">
    <source>
        <dbReference type="Proteomes" id="UP000001299"/>
    </source>
</evidence>
<keyword evidence="1" id="KW-1133">Transmembrane helix</keyword>
<dbReference type="AlphaFoldDB" id="E0RW15"/>
<dbReference type="EMBL" id="CP001810">
    <property type="protein sequence ID" value="ADL32881.1"/>
    <property type="molecule type" value="Genomic_DNA"/>
</dbReference>
<keyword evidence="1" id="KW-0472">Membrane</keyword>
<feature type="transmembrane region" description="Helical" evidence="1">
    <location>
        <begin position="12"/>
        <end position="31"/>
    </location>
</feature>
<feature type="transmembrane region" description="Helical" evidence="1">
    <location>
        <begin position="194"/>
        <end position="212"/>
    </location>
</feature>
<organism evidence="2 3">
    <name type="scientific">Butyrivibrio proteoclasticus (strain ATCC 51982 / DSM 14932 / B316)</name>
    <name type="common">Clostridium proteoclasticum</name>
    <dbReference type="NCBI Taxonomy" id="515622"/>
    <lineage>
        <taxon>Bacteria</taxon>
        <taxon>Bacillati</taxon>
        <taxon>Bacillota</taxon>
        <taxon>Clostridia</taxon>
        <taxon>Lachnospirales</taxon>
        <taxon>Lachnospiraceae</taxon>
        <taxon>Butyrivibrio</taxon>
    </lineage>
</organism>
<dbReference type="eggNOG" id="ENOG5033PF2">
    <property type="taxonomic scope" value="Bacteria"/>
</dbReference>
<accession>E0RW15</accession>
<protein>
    <submittedName>
        <fullName evidence="2">Uncharacterized protein</fullName>
    </submittedName>
</protein>
<evidence type="ECO:0000256" key="1">
    <source>
        <dbReference type="SAM" id="Phobius"/>
    </source>
</evidence>
<feature type="transmembrane region" description="Helical" evidence="1">
    <location>
        <begin position="224"/>
        <end position="246"/>
    </location>
</feature>
<feature type="transmembrane region" description="Helical" evidence="1">
    <location>
        <begin position="117"/>
        <end position="136"/>
    </location>
</feature>
<reference evidence="2 3" key="1">
    <citation type="journal article" date="2010" name="PLoS ONE">
        <title>The glycobiome of the rumen bacterium Butyrivibrio proteoclasticus B316(T) highlights adaptation to a polysaccharide-rich environment.</title>
        <authorList>
            <person name="Kelly W.J."/>
            <person name="Leahy S.C."/>
            <person name="Altermann E."/>
            <person name="Yeoman C.J."/>
            <person name="Dunne J.C."/>
            <person name="Kong Z."/>
            <person name="Pacheco D.M."/>
            <person name="Li D."/>
            <person name="Noel S.J."/>
            <person name="Moon C.D."/>
            <person name="Cookson A.L."/>
            <person name="Attwood G.T."/>
        </authorList>
    </citation>
    <scope>NUCLEOTIDE SEQUENCE [LARGE SCALE GENOMIC DNA]</scope>
    <source>
        <strain evidence="3">ATCC 51982 / DSM 14932 / B316</strain>
    </source>
</reference>
<dbReference type="Proteomes" id="UP000001299">
    <property type="component" value="Chromosome 1"/>
</dbReference>
<gene>
    <name evidence="2" type="ordered locus">bpr_I0131</name>
</gene>
<keyword evidence="1" id="KW-0812">Transmembrane</keyword>
<feature type="transmembrane region" description="Helical" evidence="1">
    <location>
        <begin position="51"/>
        <end position="73"/>
    </location>
</feature>
<name>E0RW15_BUTPB</name>
<sequence>MYVNKKAHYLSNSLFWAAGIHCLANAALFVVRRVAQNDIASQPDMVNTTILAGQIAVAAIQVILIAFVFIGAFDKLKSALSVVEESDRLKMAVLQQEAMGNKIPALTGDSIGKLLELWGAILIAVRMVYDICSLVYRRFITDLIDYSGSISSSGEEFVALYNNTHGFKYIGLLIALLLGSLMTGIFLNDKMIKVITLILLTFFLLSFVLLGMHTVTVAGYSVGIVWTSVIFHLVETVGLFILGLYLRKKYIGL</sequence>